<comment type="caution">
    <text evidence="3">The sequence shown here is derived from an EMBL/GenBank/DDBJ whole genome shotgun (WGS) entry which is preliminary data.</text>
</comment>
<protein>
    <submittedName>
        <fullName evidence="3">Succinoglycan biosynthesis protein ExoI</fullName>
    </submittedName>
</protein>
<keyword evidence="1" id="KW-0732">Signal</keyword>
<sequence>MIPRRVILAAAAALASLAYAAVFPLSPPLPGERARVIDGDTVELGPNRVRFWGIDAPERIQQCADDAGRAYRAGAASTAHLAQMIAGRPLSCRPIEKDRYGRQVAICWANGDWLSVNARMVLEGMAFATTDYDRLAAIYLPLDAIASARGHGLRQLRCQRPADFRRSSR</sequence>
<evidence type="ECO:0000313" key="3">
    <source>
        <dbReference type="EMBL" id="GAK46648.1"/>
    </source>
</evidence>
<dbReference type="Proteomes" id="UP000028702">
    <property type="component" value="Unassembled WGS sequence"/>
</dbReference>
<dbReference type="RefSeq" id="WP_052379558.1">
    <property type="nucleotide sequence ID" value="NZ_BBIO01000023.1"/>
</dbReference>
<dbReference type="eggNOG" id="COG1525">
    <property type="taxonomic scope" value="Bacteria"/>
</dbReference>
<dbReference type="PROSITE" id="PS50830">
    <property type="entry name" value="TNASE_3"/>
    <property type="match status" value="1"/>
</dbReference>
<dbReference type="AlphaFoldDB" id="A0A081BF30"/>
<name>A0A081BF30_9HYPH</name>
<dbReference type="SMART" id="SM00318">
    <property type="entry name" value="SNc"/>
    <property type="match status" value="1"/>
</dbReference>
<proteinExistence type="predicted"/>
<feature type="chain" id="PRO_5001755009" evidence="1">
    <location>
        <begin position="21"/>
        <end position="169"/>
    </location>
</feature>
<dbReference type="InterPro" id="IPR035437">
    <property type="entry name" value="SNase_OB-fold_sf"/>
</dbReference>
<dbReference type="Gene3D" id="2.40.50.90">
    <property type="match status" value="1"/>
</dbReference>
<feature type="domain" description="TNase-like" evidence="2">
    <location>
        <begin position="27"/>
        <end position="156"/>
    </location>
</feature>
<feature type="signal peptide" evidence="1">
    <location>
        <begin position="1"/>
        <end position="20"/>
    </location>
</feature>
<dbReference type="STRING" id="1333998.M2A_3147"/>
<evidence type="ECO:0000313" key="4">
    <source>
        <dbReference type="Proteomes" id="UP000028702"/>
    </source>
</evidence>
<keyword evidence="4" id="KW-1185">Reference proteome</keyword>
<dbReference type="EMBL" id="BBIO01000023">
    <property type="protein sequence ID" value="GAK46648.1"/>
    <property type="molecule type" value="Genomic_DNA"/>
</dbReference>
<reference evidence="3 4" key="1">
    <citation type="submission" date="2014-07" db="EMBL/GenBank/DDBJ databases">
        <title>Tepidicaulis marinum gen. nov., sp. nov., a novel marine bacterium denitrifying nitrate to nitrous oxide strictly under microaerobic conditions.</title>
        <authorList>
            <person name="Takeuchi M."/>
            <person name="Yamagishi T."/>
            <person name="Kamagata Y."/>
            <person name="Oshima K."/>
            <person name="Hattori M."/>
            <person name="Katayama T."/>
            <person name="Hanada S."/>
            <person name="Tamaki H."/>
            <person name="Marumo K."/>
            <person name="Maeda H."/>
            <person name="Nedachi M."/>
            <person name="Iwasaki W."/>
            <person name="Suwa Y."/>
            <person name="Sakata S."/>
        </authorList>
    </citation>
    <scope>NUCLEOTIDE SEQUENCE [LARGE SCALE GENOMIC DNA]</scope>
    <source>
        <strain evidence="3 4">MA2</strain>
    </source>
</reference>
<accession>A0A081BF30</accession>
<dbReference type="InterPro" id="IPR016071">
    <property type="entry name" value="Staphylococal_nuclease_OB-fold"/>
</dbReference>
<evidence type="ECO:0000259" key="2">
    <source>
        <dbReference type="PROSITE" id="PS50830"/>
    </source>
</evidence>
<dbReference type="Pfam" id="PF00565">
    <property type="entry name" value="SNase"/>
    <property type="match status" value="1"/>
</dbReference>
<evidence type="ECO:0000256" key="1">
    <source>
        <dbReference type="SAM" id="SignalP"/>
    </source>
</evidence>
<dbReference type="SUPFAM" id="SSF50199">
    <property type="entry name" value="Staphylococcal nuclease"/>
    <property type="match status" value="1"/>
</dbReference>
<organism evidence="3 4">
    <name type="scientific">Tepidicaulis marinus</name>
    <dbReference type="NCBI Taxonomy" id="1333998"/>
    <lineage>
        <taxon>Bacteria</taxon>
        <taxon>Pseudomonadati</taxon>
        <taxon>Pseudomonadota</taxon>
        <taxon>Alphaproteobacteria</taxon>
        <taxon>Hyphomicrobiales</taxon>
        <taxon>Parvibaculaceae</taxon>
        <taxon>Tepidicaulis</taxon>
    </lineage>
</organism>
<gene>
    <name evidence="3" type="ORF">M2A_3147</name>
</gene>